<accession>A0AAU9LFT0</accession>
<organism evidence="2 5">
    <name type="scientific">Peronospora belbahrii</name>
    <dbReference type="NCBI Taxonomy" id="622444"/>
    <lineage>
        <taxon>Eukaryota</taxon>
        <taxon>Sar</taxon>
        <taxon>Stramenopiles</taxon>
        <taxon>Oomycota</taxon>
        <taxon>Peronosporomycetes</taxon>
        <taxon>Peronosporales</taxon>
        <taxon>Peronosporaceae</taxon>
        <taxon>Peronospora</taxon>
    </lineage>
</organism>
<evidence type="ECO:0000313" key="4">
    <source>
        <dbReference type="Proteomes" id="UP001158986"/>
    </source>
</evidence>
<reference evidence="2 4" key="1">
    <citation type="submission" date="2021-11" db="EMBL/GenBank/DDBJ databases">
        <authorList>
            <person name="Islam A."/>
            <person name="Islam S."/>
            <person name="Flora M.S."/>
            <person name="Rahman M."/>
            <person name="Ziaur R.M."/>
            <person name="Epstein J.H."/>
            <person name="Hassan M."/>
            <person name="Klassen M."/>
            <person name="Woodard K."/>
            <person name="Webb A."/>
            <person name="Webby R.J."/>
            <person name="El Zowalaty M.E."/>
        </authorList>
    </citation>
    <scope>NUCLEOTIDE SEQUENCE</scope>
    <source>
        <strain evidence="3">Pbs1</strain>
        <strain evidence="2">Pbs3</strain>
    </source>
</reference>
<name>A0AAU9LFT0_9STRA</name>
<keyword evidence="4" id="KW-1185">Reference proteome</keyword>
<evidence type="ECO:0000256" key="1">
    <source>
        <dbReference type="SAM" id="MobiDB-lite"/>
    </source>
</evidence>
<dbReference type="Proteomes" id="UP001158986">
    <property type="component" value="Unassembled WGS sequence"/>
</dbReference>
<dbReference type="EMBL" id="CAKKTJ010000337">
    <property type="protein sequence ID" value="CAH0483057.1"/>
    <property type="molecule type" value="Genomic_DNA"/>
</dbReference>
<comment type="caution">
    <text evidence="2">The sequence shown here is derived from an EMBL/GenBank/DDBJ whole genome shotgun (WGS) entry which is preliminary data.</text>
</comment>
<gene>
    <name evidence="3" type="ORF">PBS001_LOCUS4659</name>
    <name evidence="2" type="ORF">PBS003_LOCUS9631</name>
</gene>
<proteinExistence type="predicted"/>
<dbReference type="EMBL" id="CAKLCB010000255">
    <property type="protein sequence ID" value="CAH0518074.1"/>
    <property type="molecule type" value="Genomic_DNA"/>
</dbReference>
<dbReference type="AlphaFoldDB" id="A0AAU9LFT0"/>
<sequence>MHLRVWSGFTHGYRHCRDQERRRSNCARAASEDKRKAGRSGATDLSQSNLELEQYSALAPLILNLQDRQPNASGLREVAQQGKLLEASRLALQDLHQSLLIQAEENQFARRSLYAHAARHQGHHQPAAAAWNS</sequence>
<protein>
    <submittedName>
        <fullName evidence="2">Uncharacterized protein</fullName>
    </submittedName>
</protein>
<evidence type="ECO:0000313" key="3">
    <source>
        <dbReference type="EMBL" id="CAH0518074.1"/>
    </source>
</evidence>
<dbReference type="Proteomes" id="UP001160483">
    <property type="component" value="Unassembled WGS sequence"/>
</dbReference>
<evidence type="ECO:0000313" key="5">
    <source>
        <dbReference type="Proteomes" id="UP001160483"/>
    </source>
</evidence>
<feature type="region of interest" description="Disordered" evidence="1">
    <location>
        <begin position="20"/>
        <end position="46"/>
    </location>
</feature>
<evidence type="ECO:0000313" key="2">
    <source>
        <dbReference type="EMBL" id="CAH0483057.1"/>
    </source>
</evidence>